<dbReference type="AlphaFoldDB" id="W9QMZ1"/>
<dbReference type="Proteomes" id="UP000030645">
    <property type="component" value="Unassembled WGS sequence"/>
</dbReference>
<gene>
    <name evidence="1" type="ORF">L484_005258</name>
</gene>
<evidence type="ECO:0000313" key="2">
    <source>
        <dbReference type="Proteomes" id="UP000030645"/>
    </source>
</evidence>
<sequence length="76" mass="8681">MIWVARGRKGEGASWGCNEIWLRVRMRATWHGLHGCGGGRGWVVEGRGRKALEGRRPTRLRFFPNETLVFILDVFG</sequence>
<dbReference type="EMBL" id="KE343843">
    <property type="protein sequence ID" value="EXB43797.1"/>
    <property type="molecule type" value="Genomic_DNA"/>
</dbReference>
<keyword evidence="2" id="KW-1185">Reference proteome</keyword>
<organism evidence="1 2">
    <name type="scientific">Morus notabilis</name>
    <dbReference type="NCBI Taxonomy" id="981085"/>
    <lineage>
        <taxon>Eukaryota</taxon>
        <taxon>Viridiplantae</taxon>
        <taxon>Streptophyta</taxon>
        <taxon>Embryophyta</taxon>
        <taxon>Tracheophyta</taxon>
        <taxon>Spermatophyta</taxon>
        <taxon>Magnoliopsida</taxon>
        <taxon>eudicotyledons</taxon>
        <taxon>Gunneridae</taxon>
        <taxon>Pentapetalae</taxon>
        <taxon>rosids</taxon>
        <taxon>fabids</taxon>
        <taxon>Rosales</taxon>
        <taxon>Moraceae</taxon>
        <taxon>Moreae</taxon>
        <taxon>Morus</taxon>
    </lineage>
</organism>
<proteinExistence type="predicted"/>
<accession>W9QMZ1</accession>
<name>W9QMZ1_9ROSA</name>
<evidence type="ECO:0000313" key="1">
    <source>
        <dbReference type="EMBL" id="EXB43797.1"/>
    </source>
</evidence>
<protein>
    <submittedName>
        <fullName evidence="1">Uncharacterized protein</fullName>
    </submittedName>
</protein>
<reference evidence="2" key="1">
    <citation type="submission" date="2013-01" db="EMBL/GenBank/DDBJ databases">
        <title>Draft Genome Sequence of a Mulberry Tree, Morus notabilis C.K. Schneid.</title>
        <authorList>
            <person name="He N."/>
            <person name="Zhao S."/>
        </authorList>
    </citation>
    <scope>NUCLEOTIDE SEQUENCE</scope>
</reference>